<feature type="compositionally biased region" description="Low complexity" evidence="2">
    <location>
        <begin position="355"/>
        <end position="365"/>
    </location>
</feature>
<dbReference type="SUPFAM" id="SSF52172">
    <property type="entry name" value="CheY-like"/>
    <property type="match status" value="1"/>
</dbReference>
<dbReference type="RefSeq" id="WP_085084254.1">
    <property type="nucleotide sequence ID" value="NZ_FXAK01000002.1"/>
</dbReference>
<evidence type="ECO:0000259" key="3">
    <source>
        <dbReference type="PROSITE" id="PS50110"/>
    </source>
</evidence>
<evidence type="ECO:0000256" key="2">
    <source>
        <dbReference type="SAM" id="MobiDB-lite"/>
    </source>
</evidence>
<dbReference type="Gene3D" id="3.40.50.2300">
    <property type="match status" value="1"/>
</dbReference>
<dbReference type="AlphaFoldDB" id="A0A1X7EK26"/>
<dbReference type="GO" id="GO:0000160">
    <property type="term" value="P:phosphorelay signal transduction system"/>
    <property type="evidence" value="ECO:0007669"/>
    <property type="project" value="InterPro"/>
</dbReference>
<feature type="region of interest" description="Disordered" evidence="2">
    <location>
        <begin position="331"/>
        <end position="365"/>
    </location>
</feature>
<organism evidence="4 5">
    <name type="scientific">Azospirillum oryzae</name>
    <dbReference type="NCBI Taxonomy" id="286727"/>
    <lineage>
        <taxon>Bacteria</taxon>
        <taxon>Pseudomonadati</taxon>
        <taxon>Pseudomonadota</taxon>
        <taxon>Alphaproteobacteria</taxon>
        <taxon>Rhodospirillales</taxon>
        <taxon>Azospirillaceae</taxon>
        <taxon>Azospirillum</taxon>
    </lineage>
</organism>
<dbReference type="PROSITE" id="PS50110">
    <property type="entry name" value="RESPONSE_REGULATORY"/>
    <property type="match status" value="1"/>
</dbReference>
<dbReference type="InterPro" id="IPR001789">
    <property type="entry name" value="Sig_transdc_resp-reg_receiver"/>
</dbReference>
<dbReference type="InterPro" id="IPR011006">
    <property type="entry name" value="CheY-like_superfamily"/>
</dbReference>
<evidence type="ECO:0000313" key="4">
    <source>
        <dbReference type="EMBL" id="SMF34873.1"/>
    </source>
</evidence>
<gene>
    <name evidence="4" type="ORF">SAMN02982917_1747</name>
</gene>
<dbReference type="Pfam" id="PF00072">
    <property type="entry name" value="Response_reg"/>
    <property type="match status" value="1"/>
</dbReference>
<dbReference type="EMBL" id="FXAK01000002">
    <property type="protein sequence ID" value="SMF34873.1"/>
    <property type="molecule type" value="Genomic_DNA"/>
</dbReference>
<sequence length="365" mass="38501">MPDYDFSQVDAAIIDSQLNTARVFRDVLIRLGFRRVELFDSVKAAAGLLAAAMPDLVLVDADGEDSEAFRFIRSLRNEPAVPNPFACVIVTTWAPTPALLTRVTNAGGDDLLMKPVSPKQVRERIVSLIEARKGFVVTADYTGPDRRKSPREGAQVPVLDAPNTLRLKATGQWTQSGARMRLNEAIATVTTQKRLRASIQVAFLVEFALVGLARPVPDRMSIDHVGRIGGFLDDLLRRLGDDGDHAPVEAVARAIKSLADKVRAAAEAGPVSADDRDQLQALSRALMQAVDPDRPLEAMAQEVSTAVAGYRSRLEQIAQAKAAAAASALAASSADAAGEGGTESIASAAPPPAAAGPASTALPAG</sequence>
<evidence type="ECO:0000313" key="5">
    <source>
        <dbReference type="Proteomes" id="UP000192936"/>
    </source>
</evidence>
<feature type="domain" description="Response regulatory" evidence="3">
    <location>
        <begin position="10"/>
        <end position="129"/>
    </location>
</feature>
<protein>
    <submittedName>
        <fullName evidence="4">Response regulator receiver domain-containing protein</fullName>
    </submittedName>
</protein>
<name>A0A1X7EK26_9PROT</name>
<feature type="modified residue" description="4-aspartylphosphate" evidence="1">
    <location>
        <position position="60"/>
    </location>
</feature>
<dbReference type="STRING" id="286727.SAMN02982917_1747"/>
<reference evidence="4 5" key="1">
    <citation type="submission" date="2017-04" db="EMBL/GenBank/DDBJ databases">
        <authorList>
            <person name="Afonso C.L."/>
            <person name="Miller P.J."/>
            <person name="Scott M.A."/>
            <person name="Spackman E."/>
            <person name="Goraichik I."/>
            <person name="Dimitrov K.M."/>
            <person name="Suarez D.L."/>
            <person name="Swayne D.E."/>
        </authorList>
    </citation>
    <scope>NUCLEOTIDE SEQUENCE [LARGE SCALE GENOMIC DNA]</scope>
    <source>
        <strain evidence="4 5">A2P</strain>
    </source>
</reference>
<dbReference type="SMART" id="SM00448">
    <property type="entry name" value="REC"/>
    <property type="match status" value="1"/>
</dbReference>
<dbReference type="Proteomes" id="UP000192936">
    <property type="component" value="Unassembled WGS sequence"/>
</dbReference>
<keyword evidence="1" id="KW-0597">Phosphoprotein</keyword>
<evidence type="ECO:0000256" key="1">
    <source>
        <dbReference type="PROSITE-ProRule" id="PRU00169"/>
    </source>
</evidence>
<proteinExistence type="predicted"/>
<accession>A0A1X7EK26</accession>
<dbReference type="OrthoDB" id="8449384at2"/>